<dbReference type="Gene3D" id="3.40.50.11060">
    <property type="entry name" value="GTPase HflX, N-terminal domain"/>
    <property type="match status" value="1"/>
</dbReference>
<evidence type="ECO:0000256" key="6">
    <source>
        <dbReference type="SAM" id="MobiDB-lite"/>
    </source>
</evidence>
<evidence type="ECO:0000313" key="9">
    <source>
        <dbReference type="Proteomes" id="UP001474421"/>
    </source>
</evidence>
<dbReference type="SUPFAM" id="SSF52540">
    <property type="entry name" value="P-loop containing nucleoside triphosphate hydrolases"/>
    <property type="match status" value="1"/>
</dbReference>
<dbReference type="AlphaFoldDB" id="A0AAW1BIK5"/>
<dbReference type="Proteomes" id="UP001474421">
    <property type="component" value="Unassembled WGS sequence"/>
</dbReference>
<dbReference type="InterPro" id="IPR027417">
    <property type="entry name" value="P-loop_NTPase"/>
</dbReference>
<dbReference type="GO" id="GO:0005525">
    <property type="term" value="F:GTP binding"/>
    <property type="evidence" value="ECO:0007669"/>
    <property type="project" value="UniProtKB-KW"/>
</dbReference>
<keyword evidence="9" id="KW-1185">Reference proteome</keyword>
<organism evidence="8 9">
    <name type="scientific">Crotalus adamanteus</name>
    <name type="common">Eastern diamondback rattlesnake</name>
    <dbReference type="NCBI Taxonomy" id="8729"/>
    <lineage>
        <taxon>Eukaryota</taxon>
        <taxon>Metazoa</taxon>
        <taxon>Chordata</taxon>
        <taxon>Craniata</taxon>
        <taxon>Vertebrata</taxon>
        <taxon>Euteleostomi</taxon>
        <taxon>Lepidosauria</taxon>
        <taxon>Squamata</taxon>
        <taxon>Bifurcata</taxon>
        <taxon>Unidentata</taxon>
        <taxon>Episquamata</taxon>
        <taxon>Toxicofera</taxon>
        <taxon>Serpentes</taxon>
        <taxon>Colubroidea</taxon>
        <taxon>Viperidae</taxon>
        <taxon>Crotalinae</taxon>
        <taxon>Crotalus</taxon>
    </lineage>
</organism>
<dbReference type="FunFam" id="3.40.50.300:FF:000886">
    <property type="entry name" value="Putative GTP-binding protein 6"/>
    <property type="match status" value="1"/>
</dbReference>
<evidence type="ECO:0000256" key="5">
    <source>
        <dbReference type="ARBA" id="ARBA00070394"/>
    </source>
</evidence>
<evidence type="ECO:0000256" key="2">
    <source>
        <dbReference type="ARBA" id="ARBA00022741"/>
    </source>
</evidence>
<dbReference type="EMBL" id="JAOTOJ010000004">
    <property type="protein sequence ID" value="KAK9401889.1"/>
    <property type="molecule type" value="Genomic_DNA"/>
</dbReference>
<dbReference type="GO" id="GO:0043022">
    <property type="term" value="F:ribosome binding"/>
    <property type="evidence" value="ECO:0007669"/>
    <property type="project" value="TreeGrafter"/>
</dbReference>
<dbReference type="Gene3D" id="3.40.50.300">
    <property type="entry name" value="P-loop containing nucleotide triphosphate hydrolases"/>
    <property type="match status" value="1"/>
</dbReference>
<dbReference type="PROSITE" id="PS51705">
    <property type="entry name" value="G_HFLX"/>
    <property type="match status" value="1"/>
</dbReference>
<feature type="compositionally biased region" description="Polar residues" evidence="6">
    <location>
        <begin position="76"/>
        <end position="85"/>
    </location>
</feature>
<dbReference type="Pfam" id="PF16360">
    <property type="entry name" value="GTP-bdg_M"/>
    <property type="match status" value="1"/>
</dbReference>
<evidence type="ECO:0000256" key="4">
    <source>
        <dbReference type="ARBA" id="ARBA00023134"/>
    </source>
</evidence>
<protein>
    <recommendedName>
        <fullName evidence="5">Putative GTP-binding protein 6</fullName>
    </recommendedName>
</protein>
<evidence type="ECO:0000313" key="8">
    <source>
        <dbReference type="EMBL" id="KAK9401889.1"/>
    </source>
</evidence>
<dbReference type="InterPro" id="IPR042108">
    <property type="entry name" value="GTPase_HflX_N_sf"/>
</dbReference>
<dbReference type="PANTHER" id="PTHR10229">
    <property type="entry name" value="GTP-BINDING PROTEIN HFLX"/>
    <property type="match status" value="1"/>
</dbReference>
<proteinExistence type="predicted"/>
<dbReference type="NCBIfam" id="TIGR03156">
    <property type="entry name" value="GTP_HflX"/>
    <property type="match status" value="1"/>
</dbReference>
<dbReference type="InterPro" id="IPR025121">
    <property type="entry name" value="GTPase_HflX_N"/>
</dbReference>
<name>A0AAW1BIK5_CROAD</name>
<dbReference type="CDD" id="cd01878">
    <property type="entry name" value="HflX"/>
    <property type="match status" value="1"/>
</dbReference>
<feature type="domain" description="Hflx-type G" evidence="7">
    <location>
        <begin position="340"/>
        <end position="504"/>
    </location>
</feature>
<dbReference type="Pfam" id="PF13167">
    <property type="entry name" value="GTP-bdg_N"/>
    <property type="match status" value="1"/>
</dbReference>
<gene>
    <name evidence="8" type="ORF">NXF25_010245</name>
</gene>
<dbReference type="FunFam" id="3.40.50.11060:FF:000002">
    <property type="entry name" value="GTP binding protein 6 (putative)"/>
    <property type="match status" value="1"/>
</dbReference>
<sequence>MNVTAARKRLSARYLEERGFFQTPPLGCFFLSPGGEEGRRGAGFLGMLHQPVGSTKKALPFRTDLVRKLWHNSAANYRQPTSGNGPSPRKREAGTLLSWGTEDNEERDLVNDDDDDDDDLVVEEKLLEESRLPFITLETQRVFIVHPAVKWGPDKPKLTTAELQLAEAVALINTLQNWTVIDKIILPIQIPDKKFIFHKGNFQRLTEKIKRLPFLSSVFINLEMLSPVTKKELENAWGVKVFDRYTVVLHIFRCNAQTKEAKLQIALAELPLLRANVRNDIAQLDQQRGGSRYIMGSGETFMEIQLRLLKEKEIKIRKALRKLKKNRGLLRKQRKRCEFPIVSVMGYTNCGKTTLIKALTGDAKLEPRDQLFATLDITAHAGYLPSRLTVLYVDTIGFLSQLPHNLLDSFSATLEDVACSDLIVHVRDISHPETNLQKKTVLSILQNLNIPNHLLESIIEVHNKVDLVNRYQPKEQNAIVTSALLEHGLKELKEEIEARVLKGTGKKIITIKINLSGPQLSWLYKEAVVHEVDVAPEDNTAKARDLSFL</sequence>
<keyword evidence="3" id="KW-0460">Magnesium</keyword>
<evidence type="ECO:0000256" key="3">
    <source>
        <dbReference type="ARBA" id="ARBA00022842"/>
    </source>
</evidence>
<dbReference type="PANTHER" id="PTHR10229:SF0">
    <property type="entry name" value="GTP-BINDING PROTEIN 6-RELATED"/>
    <property type="match status" value="1"/>
</dbReference>
<feature type="compositionally biased region" description="Acidic residues" evidence="6">
    <location>
        <begin position="102"/>
        <end position="115"/>
    </location>
</feature>
<dbReference type="GO" id="GO:0046872">
    <property type="term" value="F:metal ion binding"/>
    <property type="evidence" value="ECO:0007669"/>
    <property type="project" value="UniProtKB-KW"/>
</dbReference>
<dbReference type="Pfam" id="PF01926">
    <property type="entry name" value="MMR_HSR1"/>
    <property type="match status" value="1"/>
</dbReference>
<dbReference type="InterPro" id="IPR030394">
    <property type="entry name" value="G_HFLX_dom"/>
</dbReference>
<keyword evidence="4" id="KW-0342">GTP-binding</keyword>
<feature type="region of interest" description="Disordered" evidence="6">
    <location>
        <begin position="76"/>
        <end position="115"/>
    </location>
</feature>
<reference evidence="8 9" key="1">
    <citation type="journal article" date="2024" name="Proc. Natl. Acad. Sci. U.S.A.">
        <title>The genetic regulatory architecture and epigenomic basis for age-related changes in rattlesnake venom.</title>
        <authorList>
            <person name="Hogan M.P."/>
            <person name="Holding M.L."/>
            <person name="Nystrom G.S."/>
            <person name="Colston T.J."/>
            <person name="Bartlett D.A."/>
            <person name="Mason A.J."/>
            <person name="Ellsworth S.A."/>
            <person name="Rautsaw R.M."/>
            <person name="Lawrence K.C."/>
            <person name="Strickland J.L."/>
            <person name="He B."/>
            <person name="Fraser P."/>
            <person name="Margres M.J."/>
            <person name="Gilbert D.M."/>
            <person name="Gibbs H.L."/>
            <person name="Parkinson C.L."/>
            <person name="Rokyta D.R."/>
        </authorList>
    </citation>
    <scope>NUCLEOTIDE SEQUENCE [LARGE SCALE GENOMIC DNA]</scope>
    <source>
        <strain evidence="8">DRR0105</strain>
    </source>
</reference>
<dbReference type="InterPro" id="IPR006073">
    <property type="entry name" value="GTP-bd"/>
</dbReference>
<keyword evidence="1" id="KW-0479">Metal-binding</keyword>
<keyword evidence="2" id="KW-0547">Nucleotide-binding</keyword>
<dbReference type="InterPro" id="IPR032305">
    <property type="entry name" value="GTP-bd_M"/>
</dbReference>
<dbReference type="GO" id="GO:0005737">
    <property type="term" value="C:cytoplasm"/>
    <property type="evidence" value="ECO:0007669"/>
    <property type="project" value="TreeGrafter"/>
</dbReference>
<evidence type="ECO:0000259" key="7">
    <source>
        <dbReference type="PROSITE" id="PS51705"/>
    </source>
</evidence>
<evidence type="ECO:0000256" key="1">
    <source>
        <dbReference type="ARBA" id="ARBA00022723"/>
    </source>
</evidence>
<dbReference type="InterPro" id="IPR016496">
    <property type="entry name" value="GTPase_HflX"/>
</dbReference>
<accession>A0AAW1BIK5</accession>
<comment type="caution">
    <text evidence="8">The sequence shown here is derived from an EMBL/GenBank/DDBJ whole genome shotgun (WGS) entry which is preliminary data.</text>
</comment>